<comment type="caution">
    <text evidence="2">The sequence shown here is derived from an EMBL/GenBank/DDBJ whole genome shotgun (WGS) entry which is preliminary data.</text>
</comment>
<evidence type="ECO:0000313" key="3">
    <source>
        <dbReference type="Proteomes" id="UP001597199"/>
    </source>
</evidence>
<dbReference type="Proteomes" id="UP001597199">
    <property type="component" value="Unassembled WGS sequence"/>
</dbReference>
<name>A0ABW4BCM2_9LACO</name>
<gene>
    <name evidence="2" type="ORF">ACFQ41_01555</name>
</gene>
<keyword evidence="3" id="KW-1185">Reference proteome</keyword>
<dbReference type="PROSITE" id="PS51094">
    <property type="entry name" value="PTS_EIIA_TYPE_2"/>
    <property type="match status" value="1"/>
</dbReference>
<reference evidence="3" key="1">
    <citation type="journal article" date="2019" name="Int. J. Syst. Evol. Microbiol.">
        <title>The Global Catalogue of Microorganisms (GCM) 10K type strain sequencing project: providing services to taxonomists for standard genome sequencing and annotation.</title>
        <authorList>
            <consortium name="The Broad Institute Genomics Platform"/>
            <consortium name="The Broad Institute Genome Sequencing Center for Infectious Disease"/>
            <person name="Wu L."/>
            <person name="Ma J."/>
        </authorList>
    </citation>
    <scope>NUCLEOTIDE SEQUENCE [LARGE SCALE GENOMIC DNA]</scope>
    <source>
        <strain evidence="3">CCM 9110</strain>
    </source>
</reference>
<dbReference type="Gene3D" id="3.40.930.10">
    <property type="entry name" value="Mannitol-specific EII, Chain A"/>
    <property type="match status" value="1"/>
</dbReference>
<dbReference type="SUPFAM" id="SSF55804">
    <property type="entry name" value="Phoshotransferase/anion transport protein"/>
    <property type="match status" value="1"/>
</dbReference>
<dbReference type="EMBL" id="JBHTOA010000014">
    <property type="protein sequence ID" value="MFD1397991.1"/>
    <property type="molecule type" value="Genomic_DNA"/>
</dbReference>
<keyword evidence="2" id="KW-0762">Sugar transport</keyword>
<dbReference type="InterPro" id="IPR016152">
    <property type="entry name" value="PTrfase/Anion_transptr"/>
</dbReference>
<keyword evidence="2" id="KW-0813">Transport</keyword>
<evidence type="ECO:0000313" key="2">
    <source>
        <dbReference type="EMBL" id="MFD1397991.1"/>
    </source>
</evidence>
<dbReference type="InterPro" id="IPR002178">
    <property type="entry name" value="PTS_EIIA_type-2_dom"/>
</dbReference>
<evidence type="ECO:0000259" key="1">
    <source>
        <dbReference type="PROSITE" id="PS51094"/>
    </source>
</evidence>
<sequence>MLKTFLQQPVSAINLAATSELTALTRSAQVLAYRFDLDFTAVHASLLASEVQGAHFVQDDMALIYASGQALATPALMILNLRQPVLWGSSAGGRPVSHLLTLLIPDTFGSVATAALLTQVIERAQKAPVPTSKAALSEYRQAILG</sequence>
<dbReference type="RefSeq" id="WP_204119657.1">
    <property type="nucleotide sequence ID" value="NZ_BOLV01000020.1"/>
</dbReference>
<protein>
    <submittedName>
        <fullName evidence="2">PTS sugar transporter subunit IIA</fullName>
    </submittedName>
</protein>
<proteinExistence type="predicted"/>
<feature type="domain" description="PTS EIIA type-2" evidence="1">
    <location>
        <begin position="4"/>
        <end position="145"/>
    </location>
</feature>
<organism evidence="2 3">
    <name type="scientific">Lacticaseibacillus suilingensis</name>
    <dbReference type="NCBI Taxonomy" id="2799577"/>
    <lineage>
        <taxon>Bacteria</taxon>
        <taxon>Bacillati</taxon>
        <taxon>Bacillota</taxon>
        <taxon>Bacilli</taxon>
        <taxon>Lactobacillales</taxon>
        <taxon>Lactobacillaceae</taxon>
        <taxon>Lacticaseibacillus</taxon>
    </lineage>
</organism>
<accession>A0ABW4BCM2</accession>